<evidence type="ECO:0000256" key="1">
    <source>
        <dbReference type="SAM" id="Coils"/>
    </source>
</evidence>
<keyword evidence="4" id="KW-1185">Reference proteome</keyword>
<feature type="compositionally biased region" description="Polar residues" evidence="2">
    <location>
        <begin position="6062"/>
        <end position="6071"/>
    </location>
</feature>
<dbReference type="EMBL" id="JAOZYB010000036">
    <property type="protein sequence ID" value="MEB3960114.1"/>
    <property type="molecule type" value="Genomic_DNA"/>
</dbReference>
<feature type="region of interest" description="Disordered" evidence="2">
    <location>
        <begin position="1372"/>
        <end position="1430"/>
    </location>
</feature>
<keyword evidence="1" id="KW-0175">Coiled coil</keyword>
<feature type="compositionally biased region" description="Low complexity" evidence="2">
    <location>
        <begin position="1281"/>
        <end position="1292"/>
    </location>
</feature>
<feature type="region of interest" description="Disordered" evidence="2">
    <location>
        <begin position="227"/>
        <end position="355"/>
    </location>
</feature>
<feature type="compositionally biased region" description="Low complexity" evidence="2">
    <location>
        <begin position="4412"/>
        <end position="4424"/>
    </location>
</feature>
<feature type="region of interest" description="Disordered" evidence="2">
    <location>
        <begin position="6058"/>
        <end position="6099"/>
    </location>
</feature>
<evidence type="ECO:0000313" key="4">
    <source>
        <dbReference type="Proteomes" id="UP001352223"/>
    </source>
</evidence>
<feature type="region of interest" description="Disordered" evidence="2">
    <location>
        <begin position="3602"/>
        <end position="3630"/>
    </location>
</feature>
<feature type="region of interest" description="Disordered" evidence="2">
    <location>
        <begin position="4532"/>
        <end position="4571"/>
    </location>
</feature>
<proteinExistence type="predicted"/>
<feature type="region of interest" description="Disordered" evidence="2">
    <location>
        <begin position="368"/>
        <end position="572"/>
    </location>
</feature>
<comment type="caution">
    <text evidence="3">The sequence shown here is derived from an EMBL/GenBank/DDBJ whole genome shotgun (WGS) entry which is preliminary data.</text>
</comment>
<feature type="compositionally biased region" description="Low complexity" evidence="2">
    <location>
        <begin position="528"/>
        <end position="541"/>
    </location>
</feature>
<organism evidence="3 4">
    <name type="scientific">Streptomyces kunmingensis</name>
    <dbReference type="NCBI Taxonomy" id="68225"/>
    <lineage>
        <taxon>Bacteria</taxon>
        <taxon>Bacillati</taxon>
        <taxon>Actinomycetota</taxon>
        <taxon>Actinomycetes</taxon>
        <taxon>Kitasatosporales</taxon>
        <taxon>Streptomycetaceae</taxon>
        <taxon>Streptomyces</taxon>
    </lineage>
</organism>
<feature type="compositionally biased region" description="Basic and acidic residues" evidence="2">
    <location>
        <begin position="494"/>
        <end position="508"/>
    </location>
</feature>
<dbReference type="Proteomes" id="UP001352223">
    <property type="component" value="Unassembled WGS sequence"/>
</dbReference>
<dbReference type="SUPFAM" id="SSF81298">
    <property type="entry name" value="Adenylylcyclase toxin (the edema factor)"/>
    <property type="match status" value="1"/>
</dbReference>
<feature type="compositionally biased region" description="Basic and acidic residues" evidence="2">
    <location>
        <begin position="1200"/>
        <end position="1215"/>
    </location>
</feature>
<feature type="compositionally biased region" description="Basic and acidic residues" evidence="2">
    <location>
        <begin position="1251"/>
        <end position="1260"/>
    </location>
</feature>
<sequence>MAQRFEMGEVGASVRGGFRADVGDLFARDLGGVMGTDAARSLGQRWAEGFVYRFGKKDLGEALWRSLDDLPAVAGGGLRGALSHGVADALTTDWGRKFSGYAGDAVANVAHQNVSEGTYNLFTTGRFTTSWETGVAGAGAGLLGHMLTRNALSMGAGIRDKLEVWAKPELLAGIRAGGVNPLPGPDAPLNDGANGYRIGTVGTGDPGTVGGGAGAGGDAAVVEGGTRLADAGPAGSGGSFGVSGEAPVGSGSSGRASDRTGAELPGSDLPGTETLTGTPGSGPVRGEEAGAPEPRVLPTSSAGPGAESGAVHVAGDVGRAADGTATAPDGGEVLSGSGRDPVSGLDQGSAPGERPVTDFTAAQAQSSVLMAQGPQSPQSPQSPQGHGQGPQASQRPADAATRRGDPTRNLADTGTGAGQFAREEGVSDRSGGLGGLEAAADHDVTVPDTRDGDAPGDLDAPRWLAAVSSGIREPQVAGTDAGPPLRQATVSEDPAGRDREPRSPRARETTGQFGEPTAHGQPTAAERQNPPAQVATPAPQAGDETPAQQAEVGDRHEDGGTAVPDALSPLYASIPPAERAQALEQWSAYRAERDAFYEQRLSAEERFQRVAGDVSAEVGQESGRFARTDLFGGRYAQSGGMAREHAESSYREELRRVHEDLTRRAGPAGVSAEQWRAAHDRVREDMPRFLARGAERERHAEIFHRDFDRTVSEFRATDPFGGLYLPAEETPGARSGQETPETAPDREIQQEDLLEEAEKTDVPHSLQQIRARMQLRYLRAVDEVYRTGGDGLPGDERYGQALDERIDALREELADQVAQLSERERHIEQHARATRRFDDALEQWQDDIAGGGLLDEASQAKARADFQQELRTVHRALRRASGADRPAFALRWGTYLDRSLTESALRERFMYAEVREQRMAQARTFLTTEFDRFENRRTSVEELHEAGRERVLAQWDKVVEKAIDEDWFGHQGRHDFRVPPTAESLDAAGLPEVDGARESAFPAEDDAWTRPLPTLSTDDPRAQGSRRSAGSVGRQRDAGTRSWRDAFDDLRATVELRLQHEAELQGILHHTARDFHNLVGHPDSLVRRYDVDEETLGRLGGDFRYESITRYDAIWARTEHDIEAWLRHERRHENGFEETLSTARGMQEGASAAHLRAQEAAARSTPLATDAPTPPGTRPGENNTSESTDPAPTVDSTDPSDTHPSDANQSDRDSADVGEAVQRATAQNRPAPAAVAGPLAEPTRPASQSQKRTETQHLDTQDQLVQEEPAAQDTAVVGDLTRSSASRANTRSRNGDTTREISTTPTQGHLTSGTDTQWREHLKAQVVIELSKATGWTKRTVGVEEVMGWQRELSDMQRRDPLKKQAQTIADRVLSGGEQGRLNGGAKKKARAATEQPSESSSTAATSAQPQHQPPAHLRAQEGPAAQRPKVREEILEAVRSTAAWQRLRLDQQKTIAIGVDVTELIPKIAHLPTLSLATVASAVLALHQANSNFREQMLQNPYLVYMAMKRPLLMRRFLNDGVLLERMSSAPAVSEQLTQVIHLWDDTYLEKSVSILRREEVVRELESDFELRRAVFVDAWNLLAHFDGNLGVLRNLIKVTTGLTRLGHQSPEFGSAVLQANDPVEALWNLGSEVNLVEALLTQRHRGRTGSIEFYRTILENDRIRSILRHNPERQNVLLSDERLLSIAQSEPASIRHLSRPQASFLTDVLEDLPELAVRLLSKEEFISAAIDNAHVAAALSSDPHHYDKVDDDNLSAALASTRDPSPQQENRRVPAVLSPAEINSKRPIELLSYIRQMNAAAETVLGSKSEADKKLALSVMGRESLIRIWAHHPTLPRYPHSVRRMLHPKMEKIQLPADPKAALMALQLASRHEAMYEKFDRGQDLGAIEAFSSELTINPGFFDAIYRNPGLAYLSFNLQYLVRPELLTFLKANPWLGAAVERSPNVEYVLRVLRDISHLKNLEPIKNAASFGDLDATDNLASLLHPTHLAILNILRDRAIVRNKEDLEGLADRIWTAFTAGNSSFLRIVHRSPESVNGFDGEDWLTVLSHLMIAPDVPSILLPRSSEVTAGHWKYFFFDGALLRAIGRQMQGPMVDELTTRAEVLREAVARPAFVKAWEDDPQKFDALATQISEADGEDLDPARGLLAAIRDTGQRHVAADGFLIDDEERVHQVSLLVGSIVRGDTAAAAEQLLRENGEQTSDLRSVLSRYERILADGRLKKAVVSSETYALGAFFYERVAELTEVRPSLLDLFERSPMVLHQVMKVRNLADLLIQHDESFIAFTMDDSLRQNFNNYYVEVYKQNPNYLKVFEAYSQSLLLPRNQNFDHLMRRSVPAAEAVLRSRSAYTELIRSPELVAVLGSAPDSVVRAVLATEGRLSASAHDVNLVAALQGVPGLAKILGERPEVAGEARAWRNLLENSRLLSKLVEYPGLMADVVTKKLLPVVSVAPEFVDVLNSATDGVRSGLTSQAVLDLIRAKPAVAQVLMTHDGLRAAVVGLRGMAELLRADPSSLPAFLRSPELIEAVRANRILIDVASAKSGVWLVIQRHPVLAGFLNQSRRKFLEKHTGVMSSLLRVDKDFVVEHAEVLVRAIARRGFASLLEEHTDFARMFWEQPLWWGRVAGDAEFTDTVRQLVRENAPRFEELVAAADVTRLLAAIDESQRAARGTGAVYRNPDMSQSAVEIRVEAGSVAERVDPGSRVPGSSGSRVDSVVVLPVEVVDLLADRAIWGEGSDADAGVGVGGALERHPGLLPLLIGAPSAAEDVHAHPDRVAGYVVDEFLDHEAPAGSFGRQFDEFLGSVDIALDDDSYKKVSAAGALVWRGVVEEREGRLADERAVRAGRFQAFRPADARTWEHSGRVHYPVGRLGSDAFTDLQHSVLDAIAGSGTSVRESHLAINVGLHAHLDGGSGGVAFFFALAADGLVDTVVYAKSVARSGNQYRWGGSGQYVDGPPSLEVVANAAELVKSRDLVARRQVLGRVEAVPVARSGAGYAVLEPAVEARARDVAAGSKAVSEAVTEYHAALDALSSAARRAKKDKALKSRNAAGRLVGAGMRLRALGADVFTRGWETVSEATSASAEKFLKQEWSAGQGGHDVLPGWSEYERGAVALATEVAGESGGRAVARHLVAPPETPRPDVAPSLQYRPSRGDDVTVSVESGAGIRLWRFSGADPATVLGRGFPAGEAPRDATLYEWARDTPDAGLVPTPRDRQLWHGVARYRYQVDADSGSAPVSVFDALEHRTGEWDTGAGEVRWRPGDWQAPADASAPVHLSWHNTLLAGAAADESAYDETAADPLFAPGLGPVWGFGQVRTDRWTPFGGRGDESGRGPEAFVFTPGGNGTRPRVTRPARSGERTEVGYDWAWHRRSAAEPGVLRVTRRIHLRPEGVSRSELSAVRAAFTLALEQVVNLPGYRLPPLQPGNVPGPRTVGPNLFTSVEFVDSAEEAHGTVTVRSGLPDTERGMVQDVWFTGVHPAAYVHEYLHGLGVLDDLLAPEALLRPGNRGEQAVPEGLSSVMGPMSGRTLPSELFLTPDHLRQINDVLLPHVHAGGQAVSGQVVPARAPLAASPRSEVDVAPSVPAGWAALYPLVHGGRRGTAVSGATMPVATHPDDDAHHVPGSRASDPLPRLRTAWQQLSDIRDEQERTEHLDPASQQDLNQRLGSARALLTDSGLAASHFLTGPQDALEQGVRRRERLLSRLESSVTQAEAKAASGSRFADRLADLREFRQRLLQETATIRTELDRRTEATRASQSMVPGAREIELARFLAMDEYEAERQFDLRAAALTTELGRVDVLRSRGGKGADGYTEMLRRHQRHMEEDRGLLRAMRSRDGLRHLTDAQRTALVLVERKAQELVGREREIVRQHLAEGDWTWAAGYPTRGEELDQLLDRVHEHLRDRMELVTNFDLGREVRGGTLLQALTGDADGLFRNYWETQSSQAQMNSAMRGTREESMGYAALLGRDVTLGGTFQSRTPNALLDEFNPSAEAVRQLPKYAALVSRLQQGGATEYGNAVFHWKKDVASRITLTPRDSWLEGAQGVRGVTSRDHLFPLLAHGDEDPVRLAFAEATGFVHDPELREQLSAGMFDQRGYFEAQIHGDLSWSDVEEIVLRHSGEDEAVQLGRRLTEFAEAGAHTFRVRLSRIGVPQDLSDPETEEHESQESREQDQWSHTAVSKGVLPPIPAGPLPVIPEEPRAEEAAQLPAQEDVPGSAPTPGLLVEPVVGAARPAGAVPVEELFAGAWTAHAGDRPLALWLPGPHTGTPDRDRATLAALPRLVPEQTVLVFGEVREGALFADGRPVTAEGLASLITAVTGGMRAPLLTMPGADQVAPQLSEILGTPVIASRYGMEIDLDAGTLSEADAPEGLENGTGFRLFEGQRAGSRTYFLRRQITLETPTDSATAFDAAAQERTPPTTESSGTPSAPGYPIDVDPMVRSIGVPRAGLPYLIDVVARLRVMVEESGQTVSESYWDSLPQRLLSNYRYLVPGEGDSEPSGLMVPLGRVEALVTLDPRDPHAVSHVAGAYDRSWLRQTEDPDSVPSTDAQAHPQETEASPGPVGLVPDRPAGPERFHANETINASYLTGAQVQSHSGPTGATRGGLSMQYVVAPGVYLSAGVSGVANSSFRSTTKTGDAEGGHVEDTRADSTMIAYRPDWSLRVRTDRKQPWREITPTEVRPQGEQRLLLYVPDHYLQSAPDQIVATGTGDLAHRLPAVHYASGLTNLPQLFDHIEDSLSHKGYQLPLGSVTRNELLQKLWNLDSHLDDAVNKEEGYRFSLHDGSGRPIAVVELHSKRLQHSRRVGSTSDVAHVENVRTAIDGTGGTHTVNNSTTLTVPAVTLDISPASLAHPDLGLGVSASLAMTWGNSDSISSGRTGLWVVVPRYTGFTAGYRVEFEHSAVVAVRGGGTLTTSPVSGQGLVRMPEPLAFRYGFQVDEEALRDDQVVGPSRPLITDSATRIEETHGAGGAAEPTTARTVDEPAITEITDPEEIAALAGRDDIVRPFEIVEAGSVTQTAPETSEHTMTIHEGPLGRTVEYRPDLLRAAGRRPGDPEHLEVPPHVAQGRGIGMGLVDVDEETVRELHDRVAGELQRLGFLPADTRAPLAGGHWYSHGNQTDSRLSNLNMLEKYFSARGMESHFDQIHQDGLVLTMYRRRGIAGIDLDVDAVKITLKASGSSELAPRFEGSTAEFHTVNLAMGMDTAGQSTGGSTKAGLSFRFKSLFNQLKGSVTGVDLIRQIGATEGVSYLNNRPELLEYPGVVNKHRLFSDYTVTMELQHSGVQGEIRKGTRNPGPIRLEGQGALAYLLPLGDVSRPGKPGLKTLAQGQDTPGRTPASVLDRAVVYYVDATGLHEAATSVLTPLIGPQGNADQELHSLTNTIQVKAHFKEIAHGQLTTDQPFSPGWFRDTFGMVNLRAELGPVQFAGATPDKFVLGIIMLSLLQTNTSDTGTTGLKWVQADVTAGGPTQADDPGSTGAVQGTADAGRTWQRNISSSEGRTGGKELIQLDFNRGYAFRTTVDYFVANRLEKHSKLLPEVHHVADEAETKVSNTALFLLSEPEALEQYGKDLLPVSDEQLVDVMNRWNKGEARLSGNTVAAVLSRWVRETATLPDDLPAPLDAERTELAHSLARLHENGGLPVLDDTVRNTFNGRFGTELESPAEMRRKNPLIELNDFNDIQLPEYLTRDDDGGRTLGHSGIHDLNYQDGRTTYDIVREQVEKTAPGLLASDPELWTAGGRRIGRVQGGVNSLQALLAKGRDMAMWDEFLSPNGHALYLVNPIGWLLTDIVEIKLSDVLEGAPQIYDFRPGTGIEVYGHGYVSQSQGSSRDGIQSFTPLKFGGSETNAFNSASVGFGQGHHRSVTRAENAVTEQTIYDWNANYLARFRHTLTAEVRRLDMAGRPLNNLLAGWYRAGEPTRSAVNRTSVSGLLDLQVPRGLAEFLPEYGPSLPRDLRPLPPLPGDAYVTGTMLDDGLPAAMKLMRQLFGPEADGAVTRTSQTLRQLMGRAHQTNHILQASAGNRYLLTDKLHVPGRSSTRARLYMRGDLFDLEVLGPVKGTGAGRYIKHQSGTTAGQTTDRWRPSANVNSSATGAIHQPEPGTDGQPIPPYTAEGSTVATRVTAGSAADAGTENYRREQHVKQQGPLQLVRMRGRYRLEAERYARHLLWPSTRQRGIVRSDAFTGDVYVQLFQAEVEELRARLEEREQRASRGDLGWLELEEAPRFDLASLLRDAGRTRAASADRAHQTVARLIRQQSDGAFDGVVLTLDSAAHLTNASQQQPPPVSTPPSLSLYGLPHDYLVRDLAHELDVHVRLDINGGDGTVRQRWADPSGHVYAFDPLDPGADSPARGGLTAADAEGAGLITGDLREKADELGFDKSELGEIYRTSWQRRRSFADALSVEVSRRQARLDTDPRLASLYRDALRLAEGEEAPVRTGQDAGFALDGLRELARDTEDISPERLETLLRSVSDLLPAKAPLPERETGPVTAAVPVEYEERLRLAFRISPDANLAATHIERELLEAGTGARALVLPEFWGEGVGSPLYAVNLRHRVRWSHARSGVLMSAPQSDAGLVSWMSVDAEGKMINPPSELSELGDEATHFPELSLGNDLLSVLGLVERVAPRPVAAASKPVLDSTGGDASGGVAERSAPWVGMALTENDITNGQSQRILRKQLERLDPNTPGHARVRAVLDTYERFRPTAEPEPVIAMPVPEAVASAHEAVTSTAEVVTPAPEAVVPPIATEWLDAATGRDSSRPATWGSEGTTLVPEQGRTTTLPDSGFGTHGGGFAVPRVDIDHGIPEKNVSRFRKLSSELNLVLEVRPTDPHATAWLDKGALPKPEAVKAKPLDALDVHLGADERNLGLVGYFSPTSPQRTALMDDSLWDEIQTRGRRRLHEYRVLAPEMAALAERFPVVDGVVHGYSSEGELRPLTSDHDIFDIYTPGGSPLTLVRDEGAVGAMKAGRMGVEHGALTYWKPETSEGRHISEEVNRNHASGREPVVVFRPGEELQVTSAASSRRGSAHQAEEISPTPSLALADRVTAQLMGAAENKRREVLVRGELNRLALEAVAERVVRDAANNDCVTLLAEFLTQIQPQREPYTGVRAAGSVDDSVIGLSGAKNTIIPGAAWNRISSWSHVADSLRRESVRASAPAVALIIWRRGSGADFLQDRTASIGHAFAAVAEPDGRTWWLELQRASGNRVSVHAPARDALHAEAVVVSLGRVSPDALLMNTDNHSSDVLDRVSESESTARSIVDKPLDLRIGAMGFEVESSIVLDSKESDGWFYADDLVLSKNVVITTDKFRDEWVAEVVTRPINALSGESEWAQREHVFGDVVEVFRRLKKAKPGTPLAKIFPRGDGFSLTKEGESARRGPELHEGRLSIHMTVGVPLVGLGPLLELTAERTMFKNAPGHVNLQGGREFADRVVRRLPQEIRNSKSDLDALHGYTWLLYTQVAAVAYTLLSESGLDAKKLSQVASRTSMSALRESLSRPVREFLRDEGGRIIDKFVTQFLKDNGQDPDLYLEGKQGEPAVFLARSKKGFSILDYLKSALFEEPSRGSTAAINQRVMMGVGTYFEKMDDHHGTRSTVPLAVIELRAYGDFDRALVRGWNTYESELSAYYKEIMKLAQDADSRAWREEVDKGRPDPRWNTPVARIDFAEKDRLNISPDSSGPLDDFLSNIMKEVWRRRKENLPGLTIHVEGGGNGSDAVKTGMERAKAVELHLRNLLARFADRWGPDFIPTVRVTSRGKDPSESRMRLVAPAGAVDRQARRSVVVWSTVVRGTAG</sequence>
<dbReference type="RefSeq" id="WP_324767138.1">
    <property type="nucleotide sequence ID" value="NZ_JAOZYB010000036.1"/>
</dbReference>
<feature type="compositionally biased region" description="Low complexity" evidence="2">
    <location>
        <begin position="1150"/>
        <end position="1162"/>
    </location>
</feature>
<protein>
    <submittedName>
        <fullName evidence="3">Uncharacterized protein</fullName>
    </submittedName>
</protein>
<feature type="compositionally biased region" description="Basic and acidic residues" evidence="2">
    <location>
        <begin position="439"/>
        <end position="453"/>
    </location>
</feature>
<feature type="region of interest" description="Disordered" evidence="2">
    <location>
        <begin position="721"/>
        <end position="746"/>
    </location>
</feature>
<feature type="compositionally biased region" description="Low complexity" evidence="2">
    <location>
        <begin position="318"/>
        <end position="331"/>
    </location>
</feature>
<feature type="region of interest" description="Disordered" evidence="2">
    <location>
        <begin position="1000"/>
        <end position="1039"/>
    </location>
</feature>
<feature type="compositionally biased region" description="Low complexity" evidence="2">
    <location>
        <begin position="1187"/>
        <end position="1199"/>
    </location>
</feature>
<feature type="compositionally biased region" description="Pro residues" evidence="2">
    <location>
        <begin position="4181"/>
        <end position="4191"/>
    </location>
</feature>
<feature type="region of interest" description="Disordered" evidence="2">
    <location>
        <begin position="3134"/>
        <end position="3154"/>
    </location>
</feature>
<dbReference type="InterPro" id="IPR035099">
    <property type="entry name" value="Anthrax_toxin_C-terminal"/>
</dbReference>
<feature type="compositionally biased region" description="Low complexity" evidence="2">
    <location>
        <begin position="270"/>
        <end position="282"/>
    </location>
</feature>
<reference evidence="3 4" key="1">
    <citation type="submission" date="2022-10" db="EMBL/GenBank/DDBJ databases">
        <authorList>
            <person name="Xie J."/>
            <person name="Shen N."/>
        </authorList>
    </citation>
    <scope>NUCLEOTIDE SEQUENCE [LARGE SCALE GENOMIC DNA]</scope>
    <source>
        <strain evidence="3 4">DSM 41681</strain>
    </source>
</reference>
<feature type="region of interest" description="Disordered" evidence="2">
    <location>
        <begin position="4399"/>
        <end position="4428"/>
    </location>
</feature>
<feature type="compositionally biased region" description="Polar residues" evidence="2">
    <location>
        <begin position="1300"/>
        <end position="1316"/>
    </location>
</feature>
<feature type="compositionally biased region" description="Low complexity" evidence="2">
    <location>
        <begin position="372"/>
        <end position="394"/>
    </location>
</feature>
<feature type="coiled-coil region" evidence="1">
    <location>
        <begin position="799"/>
        <end position="830"/>
    </location>
</feature>
<feature type="compositionally biased region" description="Low complexity" evidence="2">
    <location>
        <begin position="1393"/>
        <end position="1417"/>
    </location>
</feature>
<accession>A0ABU6C5Z6</accession>
<feature type="region of interest" description="Disordered" evidence="2">
    <location>
        <begin position="5460"/>
        <end position="5480"/>
    </location>
</feature>
<feature type="region of interest" description="Disordered" evidence="2">
    <location>
        <begin position="6745"/>
        <end position="6780"/>
    </location>
</feature>
<feature type="region of interest" description="Disordered" evidence="2">
    <location>
        <begin position="3323"/>
        <end position="3355"/>
    </location>
</feature>
<evidence type="ECO:0000256" key="2">
    <source>
        <dbReference type="SAM" id="MobiDB-lite"/>
    </source>
</evidence>
<name>A0ABU6C5Z6_9ACTN</name>
<feature type="compositionally biased region" description="Basic and acidic residues" evidence="2">
    <location>
        <begin position="4159"/>
        <end position="4169"/>
    </location>
</feature>
<feature type="region of interest" description="Disordered" evidence="2">
    <location>
        <begin position="1147"/>
        <end position="1317"/>
    </location>
</feature>
<feature type="region of interest" description="Disordered" evidence="2">
    <location>
        <begin position="4149"/>
        <end position="4191"/>
    </location>
</feature>
<evidence type="ECO:0000313" key="3">
    <source>
        <dbReference type="EMBL" id="MEB3960114.1"/>
    </source>
</evidence>
<gene>
    <name evidence="3" type="ORF">OKJ48_07610</name>
</gene>